<proteinExistence type="predicted"/>
<keyword evidence="1" id="KW-1133">Transmembrane helix</keyword>
<organism evidence="2">
    <name type="scientific">uncultured Woeseiaceae bacterium</name>
    <dbReference type="NCBI Taxonomy" id="1983305"/>
    <lineage>
        <taxon>Bacteria</taxon>
        <taxon>Pseudomonadati</taxon>
        <taxon>Pseudomonadota</taxon>
        <taxon>Gammaproteobacteria</taxon>
        <taxon>Woeseiales</taxon>
        <taxon>Woeseiaceae</taxon>
        <taxon>environmental samples</taxon>
    </lineage>
</organism>
<feature type="transmembrane region" description="Helical" evidence="1">
    <location>
        <begin position="36"/>
        <end position="56"/>
    </location>
</feature>
<evidence type="ECO:0000256" key="1">
    <source>
        <dbReference type="SAM" id="Phobius"/>
    </source>
</evidence>
<accession>A0A7D9D280</accession>
<reference evidence="2" key="1">
    <citation type="submission" date="2019-07" db="EMBL/GenBank/DDBJ databases">
        <authorList>
            <person name="Weber M."/>
            <person name="Kostadinov I."/>
            <person name="Kostadinov D I."/>
        </authorList>
    </citation>
    <scope>NUCLEOTIDE SEQUENCE</scope>
    <source>
        <strain evidence="2">Gfbio:sag-sample-m06:053724c1-46a9-4a36-b237-ea2bf867836b</strain>
    </source>
</reference>
<gene>
    <name evidence="2" type="ORF">JTBM06_V1_250013</name>
</gene>
<keyword evidence="1" id="KW-0812">Transmembrane</keyword>
<feature type="transmembrane region" description="Helical" evidence="1">
    <location>
        <begin position="196"/>
        <end position="216"/>
    </location>
</feature>
<feature type="transmembrane region" description="Helical" evidence="1">
    <location>
        <begin position="108"/>
        <end position="126"/>
    </location>
</feature>
<feature type="transmembrane region" description="Helical" evidence="1">
    <location>
        <begin position="138"/>
        <end position="158"/>
    </location>
</feature>
<keyword evidence="1" id="KW-0472">Membrane</keyword>
<feature type="transmembrane region" description="Helical" evidence="1">
    <location>
        <begin position="164"/>
        <end position="184"/>
    </location>
</feature>
<protein>
    <submittedName>
        <fullName evidence="2">Uncharacterized protein</fullName>
    </submittedName>
</protein>
<dbReference type="EMBL" id="LR633967">
    <property type="protein sequence ID" value="VUX56053.1"/>
    <property type="molecule type" value="Genomic_DNA"/>
</dbReference>
<sequence>MFRTASFYFLGLLVLLVAGFWQTYFSLPPGDVLLSLHWHGIPMVLWALFLIVQPWLIRSGRVKWHRALGKASYALFPILVLAVTYVVIQDLGRNHPDPMSPGALGVYFIGYAHTGIMVLFYGLAIYHRKNVQLHARYMVSTALPMITPGLFRIVLNWIPADADVLEYFFLTMVSVGIVPIALIVADKIRGRIYPPFVYLAIAWAINLAGFKLAHSFDLWWSFTTWSLTLGI</sequence>
<dbReference type="AlphaFoldDB" id="A0A7D9D280"/>
<feature type="transmembrane region" description="Helical" evidence="1">
    <location>
        <begin position="68"/>
        <end position="88"/>
    </location>
</feature>
<feature type="transmembrane region" description="Helical" evidence="1">
    <location>
        <begin position="7"/>
        <end position="24"/>
    </location>
</feature>
<name>A0A7D9D280_9GAMM</name>
<evidence type="ECO:0000313" key="2">
    <source>
        <dbReference type="EMBL" id="VUX56053.1"/>
    </source>
</evidence>